<proteinExistence type="predicted"/>
<accession>A0A9D5S8H6</accession>
<reference evidence="1" key="1">
    <citation type="submission" date="2019-04" db="EMBL/GenBank/DDBJ databases">
        <title>Evolution of Biomass-Degrading Anaerobic Consortia Revealed by Metagenomics.</title>
        <authorList>
            <person name="Peng X."/>
        </authorList>
    </citation>
    <scope>NUCLEOTIDE SEQUENCE</scope>
    <source>
        <strain evidence="1">SIG140</strain>
    </source>
</reference>
<sequence length="202" mass="23474">MEKKRLVIIMAVLMTACHVFADKYKVLYVNSTGIKIETKNVAVGSGFTDKDKIVWTDDRQAMKVINLNTNRIIVLAAKALKKKKASSLYEYLTSTKHLSTRDLKRRKTMELWQVDSTLYLLDTLYISRPDIRGNDVGARIIDDKGKTIDLPMSNDGRFYVITRDMCGNQIFTPKRFAIKEFDRERNWEYIVYRNLIIEPILP</sequence>
<protein>
    <recommendedName>
        <fullName evidence="3">Lipoprotein</fullName>
    </recommendedName>
</protein>
<dbReference type="AlphaFoldDB" id="A0A9D5S8H6"/>
<evidence type="ECO:0008006" key="3">
    <source>
        <dbReference type="Google" id="ProtNLM"/>
    </source>
</evidence>
<dbReference type="EMBL" id="SUYC01000002">
    <property type="protein sequence ID" value="MBE6269731.1"/>
    <property type="molecule type" value="Genomic_DNA"/>
</dbReference>
<gene>
    <name evidence="1" type="ORF">E7101_02120</name>
</gene>
<evidence type="ECO:0000313" key="2">
    <source>
        <dbReference type="Proteomes" id="UP000806522"/>
    </source>
</evidence>
<name>A0A9D5S8H6_XYLRU</name>
<evidence type="ECO:0000313" key="1">
    <source>
        <dbReference type="EMBL" id="MBE6269731.1"/>
    </source>
</evidence>
<dbReference type="Proteomes" id="UP000806522">
    <property type="component" value="Unassembled WGS sequence"/>
</dbReference>
<dbReference type="PROSITE" id="PS51257">
    <property type="entry name" value="PROKAR_LIPOPROTEIN"/>
    <property type="match status" value="1"/>
</dbReference>
<organism evidence="1 2">
    <name type="scientific">Xylanibacter ruminicola</name>
    <name type="common">Prevotella ruminicola</name>
    <dbReference type="NCBI Taxonomy" id="839"/>
    <lineage>
        <taxon>Bacteria</taxon>
        <taxon>Pseudomonadati</taxon>
        <taxon>Bacteroidota</taxon>
        <taxon>Bacteroidia</taxon>
        <taxon>Bacteroidales</taxon>
        <taxon>Prevotellaceae</taxon>
        <taxon>Xylanibacter</taxon>
    </lineage>
</organism>
<comment type="caution">
    <text evidence="1">The sequence shown here is derived from an EMBL/GenBank/DDBJ whole genome shotgun (WGS) entry which is preliminary data.</text>
</comment>